<evidence type="ECO:0000313" key="2">
    <source>
        <dbReference type="EMBL" id="PFH59648.1"/>
    </source>
</evidence>
<dbReference type="Proteomes" id="UP000037136">
    <property type="component" value="Unassembled WGS sequence"/>
</dbReference>
<keyword evidence="3" id="KW-1185">Reference proteome</keyword>
<comment type="caution">
    <text evidence="1">The sequence shown here is derived from an EMBL/GenBank/DDBJ whole genome shotgun (WGS) entry which is preliminary data.</text>
</comment>
<evidence type="ECO:0000313" key="3">
    <source>
        <dbReference type="Proteomes" id="UP000037136"/>
    </source>
</evidence>
<dbReference type="AlphaFoldDB" id="A0A0L9SHJ8"/>
<reference evidence="1 3" key="2">
    <citation type="journal article" date="2017" name="Sci. Rep.">
        <title>Ant-infecting Ophiocordyceps genomes reveal a high diversity of potential behavioral manipulation genes and a possible major role for enterotoxins.</title>
        <authorList>
            <person name="de Bekker C."/>
            <person name="Ohm R.A."/>
            <person name="Evans H.C."/>
            <person name="Brachmann A."/>
            <person name="Hughes D.P."/>
        </authorList>
    </citation>
    <scope>NUCLEOTIDE SEQUENCE [LARGE SCALE GENOMIC DNA]</scope>
    <source>
        <strain evidence="1 3">SC16a</strain>
    </source>
</reference>
<sequence length="153" mass="17284">MKGDTEGCRKCRRGLIAKVIGMGEPCKVGGRFLCRRWPSAALRFTLNLNLILEIIDRKRPRRDLTACNRSSNAGTVSDSALYSMERPCLSASAALKMYAQPKVNKAMPLFGIFSQVRKLGDEDMMWDEAFVKRSSSPFLFSSEVDMKHPRYAR</sequence>
<protein>
    <submittedName>
        <fullName evidence="1">Uncharacterized protein</fullName>
    </submittedName>
</protein>
<name>A0A0L9SHJ8_OPHUN</name>
<accession>A0A0L9SHJ8</accession>
<dbReference type="EMBL" id="LAZP02000965">
    <property type="protein sequence ID" value="PFH55367.1"/>
    <property type="molecule type" value="Genomic_DNA"/>
</dbReference>
<proteinExistence type="predicted"/>
<evidence type="ECO:0000313" key="1">
    <source>
        <dbReference type="EMBL" id="PFH55367.1"/>
    </source>
</evidence>
<organism evidence="1 3">
    <name type="scientific">Ophiocordyceps unilateralis</name>
    <name type="common">Zombie-ant fungus</name>
    <name type="synonym">Torrubia unilateralis</name>
    <dbReference type="NCBI Taxonomy" id="268505"/>
    <lineage>
        <taxon>Eukaryota</taxon>
        <taxon>Fungi</taxon>
        <taxon>Dikarya</taxon>
        <taxon>Ascomycota</taxon>
        <taxon>Pezizomycotina</taxon>
        <taxon>Sordariomycetes</taxon>
        <taxon>Hypocreomycetidae</taxon>
        <taxon>Hypocreales</taxon>
        <taxon>Ophiocordycipitaceae</taxon>
        <taxon>Ophiocordyceps</taxon>
    </lineage>
</organism>
<dbReference type="EMBL" id="LAZP02000183">
    <property type="protein sequence ID" value="PFH59648.1"/>
    <property type="molecule type" value="Genomic_DNA"/>
</dbReference>
<reference evidence="1 3" key="1">
    <citation type="journal article" date="2015" name="BMC Genomics">
        <title>Gene expression during zombie ant biting behavior reflects the complexity underlying fungal parasitic behavioral manipulation.</title>
        <authorList>
            <person name="de Bekker C."/>
            <person name="Ohm R.A."/>
            <person name="Loreto R.G."/>
            <person name="Sebastian A."/>
            <person name="Albert I."/>
            <person name="Merrow M."/>
            <person name="Brachmann A."/>
            <person name="Hughes D.P."/>
        </authorList>
    </citation>
    <scope>NUCLEOTIDE SEQUENCE [LARGE SCALE GENOMIC DNA]</scope>
    <source>
        <strain evidence="1 3">SC16a</strain>
    </source>
</reference>
<gene>
    <name evidence="2" type="ORF">XA68_12053</name>
    <name evidence="1" type="ORF">XA68_18476</name>
</gene>